<feature type="compositionally biased region" description="Basic and acidic residues" evidence="1">
    <location>
        <begin position="39"/>
        <end position="55"/>
    </location>
</feature>
<name>A0A0K8RJA3_IXORI</name>
<dbReference type="GO" id="GO:0032981">
    <property type="term" value="P:mitochondrial respiratory chain complex I assembly"/>
    <property type="evidence" value="ECO:0007669"/>
    <property type="project" value="InterPro"/>
</dbReference>
<accession>A0A0K8RJA3</accession>
<organism evidence="2">
    <name type="scientific">Ixodes ricinus</name>
    <name type="common">Common tick</name>
    <name type="synonym">Acarus ricinus</name>
    <dbReference type="NCBI Taxonomy" id="34613"/>
    <lineage>
        <taxon>Eukaryota</taxon>
        <taxon>Metazoa</taxon>
        <taxon>Ecdysozoa</taxon>
        <taxon>Arthropoda</taxon>
        <taxon>Chelicerata</taxon>
        <taxon>Arachnida</taxon>
        <taxon>Acari</taxon>
        <taxon>Parasitiformes</taxon>
        <taxon>Ixodida</taxon>
        <taxon>Ixodoidea</taxon>
        <taxon>Ixodidae</taxon>
        <taxon>Ixodinae</taxon>
        <taxon>Ixodes</taxon>
    </lineage>
</organism>
<dbReference type="PANTHER" id="PTHR13338:SF4">
    <property type="entry name" value="NADH DEHYDROGENASE [UBIQUINONE] 1 ALPHA SUBCOMPLEX ASSEMBLY FACTOR 4"/>
    <property type="match status" value="1"/>
</dbReference>
<feature type="region of interest" description="Disordered" evidence="1">
    <location>
        <begin position="74"/>
        <end position="100"/>
    </location>
</feature>
<dbReference type="EMBL" id="GADI01002638">
    <property type="protein sequence ID" value="JAA71170.1"/>
    <property type="molecule type" value="mRNA"/>
</dbReference>
<reference evidence="2" key="1">
    <citation type="submission" date="2012-12" db="EMBL/GenBank/DDBJ databases">
        <title>Identification and characterization of a phenylalanine ammonia-lyase gene family in Isatis indigotica Fort.</title>
        <authorList>
            <person name="Liu Q."/>
            <person name="Chen J."/>
            <person name="Zhou X."/>
            <person name="Di P."/>
            <person name="Xiao Y."/>
            <person name="Xuan H."/>
            <person name="Zhang L."/>
            <person name="Chen W."/>
        </authorList>
    </citation>
    <scope>NUCLEOTIDE SEQUENCE</scope>
    <source>
        <tissue evidence="2">Salivary gland</tissue>
    </source>
</reference>
<evidence type="ECO:0000313" key="2">
    <source>
        <dbReference type="EMBL" id="JAA71170.1"/>
    </source>
</evidence>
<evidence type="ECO:0000256" key="1">
    <source>
        <dbReference type="SAM" id="MobiDB-lite"/>
    </source>
</evidence>
<protein>
    <submittedName>
        <fullName evidence="2">Putative nadh dehydrogenase</fullName>
    </submittedName>
</protein>
<dbReference type="GO" id="GO:0005739">
    <property type="term" value="C:mitochondrion"/>
    <property type="evidence" value="ECO:0007669"/>
    <property type="project" value="TreeGrafter"/>
</dbReference>
<dbReference type="InterPro" id="IPR009622">
    <property type="entry name" value="NDUFAF4"/>
</dbReference>
<proteinExistence type="evidence at transcript level"/>
<feature type="region of interest" description="Disordered" evidence="1">
    <location>
        <begin position="20"/>
        <end position="55"/>
    </location>
</feature>
<sequence>MGAAVIRAIRNVNLENRAEREISKVKPSPAPRHPATKSHLRDQTKSHPDIKKEIDRNDDKLLSLLKAVYVDSKDPPMSSVQKMLEHVQSQTDSDCPRPSL</sequence>
<dbReference type="Pfam" id="PF06784">
    <property type="entry name" value="UPF0240"/>
    <property type="match status" value="1"/>
</dbReference>
<dbReference type="AlphaFoldDB" id="A0A0K8RJA3"/>
<dbReference type="PANTHER" id="PTHR13338">
    <property type="entry name" value="UPF0240 PROTEIN"/>
    <property type="match status" value="1"/>
</dbReference>